<evidence type="ECO:0000313" key="2">
    <source>
        <dbReference type="EMBL" id="GFY62691.1"/>
    </source>
</evidence>
<feature type="compositionally biased region" description="Polar residues" evidence="1">
    <location>
        <begin position="60"/>
        <end position="69"/>
    </location>
</feature>
<keyword evidence="3" id="KW-1185">Reference proteome</keyword>
<evidence type="ECO:0000313" key="3">
    <source>
        <dbReference type="Proteomes" id="UP000886998"/>
    </source>
</evidence>
<dbReference type="OrthoDB" id="6436851at2759"/>
<proteinExistence type="predicted"/>
<dbReference type="EMBL" id="BMAV01014356">
    <property type="protein sequence ID" value="GFY62691.1"/>
    <property type="molecule type" value="Genomic_DNA"/>
</dbReference>
<dbReference type="PANTHER" id="PTHR33273">
    <property type="entry name" value="DOMAIN-CONTAINING PROTEIN, PUTATIVE-RELATED"/>
    <property type="match status" value="1"/>
</dbReference>
<name>A0A8X7CDK0_9ARAC</name>
<evidence type="ECO:0000256" key="1">
    <source>
        <dbReference type="SAM" id="MobiDB-lite"/>
    </source>
</evidence>
<accession>A0A8X7CDK0</accession>
<feature type="compositionally biased region" description="Low complexity" evidence="1">
    <location>
        <begin position="86"/>
        <end position="98"/>
    </location>
</feature>
<dbReference type="AlphaFoldDB" id="A0A8X7CDK0"/>
<gene>
    <name evidence="2" type="primary">NCL1_52474</name>
    <name evidence="2" type="ORF">TNIN_178591</name>
</gene>
<reference evidence="2" key="1">
    <citation type="submission" date="2020-08" db="EMBL/GenBank/DDBJ databases">
        <title>Multicomponent nature underlies the extraordinary mechanical properties of spider dragline silk.</title>
        <authorList>
            <person name="Kono N."/>
            <person name="Nakamura H."/>
            <person name="Mori M."/>
            <person name="Yoshida Y."/>
            <person name="Ohtoshi R."/>
            <person name="Malay A.D."/>
            <person name="Moran D.A.P."/>
            <person name="Tomita M."/>
            <person name="Numata K."/>
            <person name="Arakawa K."/>
        </authorList>
    </citation>
    <scope>NUCLEOTIDE SEQUENCE</scope>
</reference>
<feature type="region of interest" description="Disordered" evidence="1">
    <location>
        <begin position="60"/>
        <end position="99"/>
    </location>
</feature>
<comment type="caution">
    <text evidence="2">The sequence shown here is derived from an EMBL/GenBank/DDBJ whole genome shotgun (WGS) entry which is preliminary data.</text>
</comment>
<protein>
    <submittedName>
        <fullName evidence="2">Nucleic-acid-binding protein from transposon X-element</fullName>
    </submittedName>
</protein>
<dbReference type="PANTHER" id="PTHR33273:SF2">
    <property type="entry name" value="ENDONUCLEASE_EXONUCLEASE_PHOSPHATASE DOMAIN-CONTAINING PROTEIN"/>
    <property type="match status" value="1"/>
</dbReference>
<organism evidence="2 3">
    <name type="scientific">Trichonephila inaurata madagascariensis</name>
    <dbReference type="NCBI Taxonomy" id="2747483"/>
    <lineage>
        <taxon>Eukaryota</taxon>
        <taxon>Metazoa</taxon>
        <taxon>Ecdysozoa</taxon>
        <taxon>Arthropoda</taxon>
        <taxon>Chelicerata</taxon>
        <taxon>Arachnida</taxon>
        <taxon>Araneae</taxon>
        <taxon>Araneomorphae</taxon>
        <taxon>Entelegynae</taxon>
        <taxon>Araneoidea</taxon>
        <taxon>Nephilidae</taxon>
        <taxon>Trichonephila</taxon>
        <taxon>Trichonephila inaurata</taxon>
    </lineage>
</organism>
<dbReference type="Proteomes" id="UP000886998">
    <property type="component" value="Unassembled WGS sequence"/>
</dbReference>
<sequence length="118" mass="13169">MPPQCYRCQEFFHHSRLCNRAPKCLKCSGSHLTAECKKSVKSPAKCANCGGPHPANFSGCPNNPINGKQPQRAKKKQHLDGESQGAPPKATPQQQKPQSYAWAQWRIISHLFPKDNTF</sequence>